<sequence>MQGITTGDGGGIFINVTISSNSTTVLHIRGGYIIPTQLPAKTTTASRSNPFSLIVALDQIDGRATGELFWDDGRSLNTTEKGQYYLSIFNSSSVSI</sequence>
<dbReference type="EMBL" id="JAODUP010000016">
    <property type="protein sequence ID" value="KAK2168503.1"/>
    <property type="molecule type" value="Genomic_DNA"/>
</dbReference>
<gene>
    <name evidence="1" type="ORF">LSH36_16g03048</name>
</gene>
<protein>
    <submittedName>
        <fullName evidence="1">Uncharacterized protein</fullName>
    </submittedName>
</protein>
<accession>A0AAD9NH86</accession>
<dbReference type="GO" id="GO:0004558">
    <property type="term" value="F:alpha-1,4-glucosidase activity"/>
    <property type="evidence" value="ECO:0007669"/>
    <property type="project" value="TreeGrafter"/>
</dbReference>
<dbReference type="InterPro" id="IPR013780">
    <property type="entry name" value="Glyco_hydro_b"/>
</dbReference>
<dbReference type="PANTHER" id="PTHR22762">
    <property type="entry name" value="ALPHA-GLUCOSIDASE"/>
    <property type="match status" value="1"/>
</dbReference>
<dbReference type="PANTHER" id="PTHR22762:SF131">
    <property type="entry name" value="GLYCOSIDE HYDROLASE FAMILY 31 N-TERMINAL DOMAIN-CONTAINING PROTEIN"/>
    <property type="match status" value="1"/>
</dbReference>
<reference evidence="1" key="1">
    <citation type="journal article" date="2023" name="Mol. Biol. Evol.">
        <title>Third-Generation Sequencing Reveals the Adaptive Role of the Epigenome in Three Deep-Sea Polychaetes.</title>
        <authorList>
            <person name="Perez M."/>
            <person name="Aroh O."/>
            <person name="Sun Y."/>
            <person name="Lan Y."/>
            <person name="Juniper S.K."/>
            <person name="Young C.R."/>
            <person name="Angers B."/>
            <person name="Qian P.Y."/>
        </authorList>
    </citation>
    <scope>NUCLEOTIDE SEQUENCE</scope>
    <source>
        <strain evidence="1">P08H-3</strain>
    </source>
</reference>
<evidence type="ECO:0000313" key="1">
    <source>
        <dbReference type="EMBL" id="KAK2168503.1"/>
    </source>
</evidence>
<proteinExistence type="predicted"/>
<keyword evidence="2" id="KW-1185">Reference proteome</keyword>
<comment type="caution">
    <text evidence="1">The sequence shown here is derived from an EMBL/GenBank/DDBJ whole genome shotgun (WGS) entry which is preliminary data.</text>
</comment>
<name>A0AAD9NH86_9ANNE</name>
<dbReference type="Proteomes" id="UP001208570">
    <property type="component" value="Unassembled WGS sequence"/>
</dbReference>
<organism evidence="1 2">
    <name type="scientific">Paralvinella palmiformis</name>
    <dbReference type="NCBI Taxonomy" id="53620"/>
    <lineage>
        <taxon>Eukaryota</taxon>
        <taxon>Metazoa</taxon>
        <taxon>Spiralia</taxon>
        <taxon>Lophotrochozoa</taxon>
        <taxon>Annelida</taxon>
        <taxon>Polychaeta</taxon>
        <taxon>Sedentaria</taxon>
        <taxon>Canalipalpata</taxon>
        <taxon>Terebellida</taxon>
        <taxon>Terebelliformia</taxon>
        <taxon>Alvinellidae</taxon>
        <taxon>Paralvinella</taxon>
    </lineage>
</organism>
<dbReference type="Gene3D" id="2.60.40.1180">
    <property type="entry name" value="Golgi alpha-mannosidase II"/>
    <property type="match status" value="1"/>
</dbReference>
<evidence type="ECO:0000313" key="2">
    <source>
        <dbReference type="Proteomes" id="UP001208570"/>
    </source>
</evidence>
<dbReference type="AlphaFoldDB" id="A0AAD9NH86"/>